<evidence type="ECO:0000313" key="4">
    <source>
        <dbReference type="EMBL" id="MFC7068249.1"/>
    </source>
</evidence>
<reference evidence="4 5" key="1">
    <citation type="journal article" date="2019" name="Int. J. Syst. Evol. Microbiol.">
        <title>The Global Catalogue of Microorganisms (GCM) 10K type strain sequencing project: providing services to taxonomists for standard genome sequencing and annotation.</title>
        <authorList>
            <consortium name="The Broad Institute Genomics Platform"/>
            <consortium name="The Broad Institute Genome Sequencing Center for Infectious Disease"/>
            <person name="Wu L."/>
            <person name="Ma J."/>
        </authorList>
    </citation>
    <scope>NUCLEOTIDE SEQUENCE [LARGE SCALE GENOMIC DNA]</scope>
    <source>
        <strain evidence="4 5">DT31</strain>
    </source>
</reference>
<dbReference type="AlphaFoldDB" id="A0ABD5W4Q3"/>
<comment type="caution">
    <text evidence="4">The sequence shown here is derived from an EMBL/GenBank/DDBJ whole genome shotgun (WGS) entry which is preliminary data.</text>
</comment>
<dbReference type="GeneID" id="81126539"/>
<dbReference type="RefSeq" id="WP_284031624.1">
    <property type="nucleotide sequence ID" value="NZ_CP126154.1"/>
</dbReference>
<dbReference type="Pfam" id="PF07790">
    <property type="entry name" value="Pilin_N"/>
    <property type="match status" value="1"/>
</dbReference>
<dbReference type="InterPro" id="IPR012859">
    <property type="entry name" value="Pilin_N_archaeal"/>
</dbReference>
<organism evidence="4 5">
    <name type="scientific">Halobaculum lipolyticum</name>
    <dbReference type="NCBI Taxonomy" id="3032001"/>
    <lineage>
        <taxon>Archaea</taxon>
        <taxon>Methanobacteriati</taxon>
        <taxon>Methanobacteriota</taxon>
        <taxon>Stenosarchaea group</taxon>
        <taxon>Halobacteria</taxon>
        <taxon>Halobacteriales</taxon>
        <taxon>Haloferacaceae</taxon>
        <taxon>Halobaculum</taxon>
    </lineage>
</organism>
<feature type="domain" description="Archaeal Type IV pilin N-terminal" evidence="3">
    <location>
        <begin position="17"/>
        <end position="87"/>
    </location>
</feature>
<evidence type="ECO:0000259" key="3">
    <source>
        <dbReference type="Pfam" id="PF07790"/>
    </source>
</evidence>
<feature type="compositionally biased region" description="Low complexity" evidence="1">
    <location>
        <begin position="123"/>
        <end position="133"/>
    </location>
</feature>
<protein>
    <submittedName>
        <fullName evidence="4">Type IV pilin N-terminal domain-containing protein</fullName>
    </submittedName>
</protein>
<proteinExistence type="predicted"/>
<feature type="region of interest" description="Disordered" evidence="1">
    <location>
        <begin position="113"/>
        <end position="148"/>
    </location>
</feature>
<accession>A0ABD5W4Q3</accession>
<keyword evidence="5" id="KW-1185">Reference proteome</keyword>
<keyword evidence="2" id="KW-1133">Transmembrane helix</keyword>
<evidence type="ECO:0000256" key="1">
    <source>
        <dbReference type="SAM" id="MobiDB-lite"/>
    </source>
</evidence>
<evidence type="ECO:0000313" key="5">
    <source>
        <dbReference type="Proteomes" id="UP001596461"/>
    </source>
</evidence>
<gene>
    <name evidence="4" type="ORF">ACFQL9_01220</name>
</gene>
<evidence type="ECO:0000256" key="2">
    <source>
        <dbReference type="SAM" id="Phobius"/>
    </source>
</evidence>
<dbReference type="Proteomes" id="UP001596461">
    <property type="component" value="Unassembled WGS sequence"/>
</dbReference>
<sequence length="148" mass="14827">MSRSTHSPTNRPRDGDRALSPAAGVVFVVALTVALAALVGSLLVAAGAAETDVPPTASFEFSYAAVDDGYAVTATHAGGATFDADDTGSLVVVADTGGTAAFDSRVVAGTDATVGDDDPVPPDTVVRVVWRPPDGGDTRTLATDRTPA</sequence>
<keyword evidence="2" id="KW-0812">Transmembrane</keyword>
<feature type="transmembrane region" description="Helical" evidence="2">
    <location>
        <begin position="21"/>
        <end position="46"/>
    </location>
</feature>
<dbReference type="EMBL" id="JBHTAH010000001">
    <property type="protein sequence ID" value="MFC7068249.1"/>
    <property type="molecule type" value="Genomic_DNA"/>
</dbReference>
<name>A0ABD5W4Q3_9EURY</name>
<keyword evidence="2" id="KW-0472">Membrane</keyword>